<evidence type="ECO:0000313" key="1">
    <source>
        <dbReference type="EMBL" id="BAA29684.1"/>
    </source>
</evidence>
<sequence length="104" mass="10601">MGSSFGCSPSLSGILASIMFTATLSTDMCVLPGAKPRFMVISGLTSSSTLRSFSLALLKDTGSISPTTSGILSLRASTISIVGFLSSPPKGSKPVNKIFISSPP</sequence>
<dbReference type="AlphaFoldDB" id="O58322"/>
<proteinExistence type="predicted"/>
<dbReference type="EMBL" id="BA000001">
    <property type="protein sequence ID" value="BAA29684.1"/>
    <property type="molecule type" value="Genomic_DNA"/>
</dbReference>
<protein>
    <submittedName>
        <fullName evidence="1">Uncharacterized protein</fullName>
    </submittedName>
</protein>
<organism evidence="1 2">
    <name type="scientific">Pyrococcus horikoshii (strain ATCC 700860 / DSM 12428 / JCM 9974 / NBRC 100139 / OT-3)</name>
    <dbReference type="NCBI Taxonomy" id="70601"/>
    <lineage>
        <taxon>Archaea</taxon>
        <taxon>Methanobacteriati</taxon>
        <taxon>Methanobacteriota</taxon>
        <taxon>Thermococci</taxon>
        <taxon>Thermococcales</taxon>
        <taxon>Thermococcaceae</taxon>
        <taxon>Pyrococcus</taxon>
    </lineage>
</organism>
<reference evidence="1 2" key="1">
    <citation type="journal article" date="1998" name="DNA Res.">
        <title>Complete sequence and gene organization of the genome of a hyper-thermophilic archaebacterium, Pyrococcus horikoshii OT3.</title>
        <authorList>
            <person name="Kawarabayasi Y."/>
            <person name="Sawada M."/>
            <person name="Horikawa H."/>
            <person name="Haikawa Y."/>
            <person name="Hino Y."/>
            <person name="Yamamoto S."/>
            <person name="Sekine M."/>
            <person name="Baba S."/>
            <person name="Kosugi H."/>
            <person name="Hosoyama A."/>
            <person name="Nagai Y."/>
            <person name="Sakai M."/>
            <person name="Ogura K."/>
            <person name="Otuka R."/>
            <person name="Nakazawa H."/>
            <person name="Takamiya M."/>
            <person name="Ohfuku Y."/>
            <person name="Funahashi T."/>
            <person name="Tanaka T."/>
            <person name="Kudoh Y."/>
            <person name="Yamazaki J."/>
            <person name="Kushida N."/>
            <person name="Oguchi A."/>
            <person name="Aoki K."/>
            <person name="Nakamura Y."/>
            <person name="Robb T.F."/>
            <person name="Horikoshi K."/>
            <person name="Masuchi Y."/>
            <person name="Shizuya H."/>
            <person name="Kikuchi H."/>
        </authorList>
    </citation>
    <scope>NUCLEOTIDE SEQUENCE [LARGE SCALE GENOMIC DNA]</scope>
    <source>
        <strain evidence="2">ATCC 700860 / DSM 12428 / JCM 9974 / NBRC 100139 / OT-3</strain>
    </source>
</reference>
<dbReference type="KEGG" id="pho:PH0595"/>
<keyword evidence="2" id="KW-1185">Reference proteome</keyword>
<name>O58322_PYRHO</name>
<accession>O58322</accession>
<gene>
    <name evidence="1" type="ordered locus">PH0595</name>
</gene>
<evidence type="ECO:0000313" key="2">
    <source>
        <dbReference type="Proteomes" id="UP000000752"/>
    </source>
</evidence>
<dbReference type="EnsemblBacteria" id="BAA29684">
    <property type="protein sequence ID" value="BAA29684"/>
    <property type="gene ID" value="BAA29684"/>
</dbReference>
<dbReference type="PIR" id="G71174">
    <property type="entry name" value="G71174"/>
</dbReference>
<dbReference type="Proteomes" id="UP000000752">
    <property type="component" value="Chromosome"/>
</dbReference>